<feature type="transmembrane region" description="Helical" evidence="2">
    <location>
        <begin position="38"/>
        <end position="57"/>
    </location>
</feature>
<dbReference type="InterPro" id="IPR037485">
    <property type="entry name" value="PEX22"/>
</dbReference>
<evidence type="ECO:0008006" key="5">
    <source>
        <dbReference type="Google" id="ProtNLM"/>
    </source>
</evidence>
<dbReference type="PANTHER" id="PTHR34126">
    <property type="entry name" value="PEROXISOME BIOGENESIS PROTEIN 22"/>
    <property type="match status" value="1"/>
</dbReference>
<reference evidence="3 4" key="1">
    <citation type="journal article" date="2018" name="Science">
        <title>The opium poppy genome and morphinan production.</title>
        <authorList>
            <person name="Guo L."/>
            <person name="Winzer T."/>
            <person name="Yang X."/>
            <person name="Li Y."/>
            <person name="Ning Z."/>
            <person name="He Z."/>
            <person name="Teodor R."/>
            <person name="Lu Y."/>
            <person name="Bowser T.A."/>
            <person name="Graham I.A."/>
            <person name="Ye K."/>
        </authorList>
    </citation>
    <scope>NUCLEOTIDE SEQUENCE [LARGE SCALE GENOMIC DNA]</scope>
    <source>
        <strain evidence="4">cv. HN1</strain>
        <tissue evidence="3">Leaves</tissue>
    </source>
</reference>
<feature type="compositionally biased region" description="Polar residues" evidence="1">
    <location>
        <begin position="75"/>
        <end position="88"/>
    </location>
</feature>
<dbReference type="OrthoDB" id="77656at2759"/>
<proteinExistence type="predicted"/>
<dbReference type="Pfam" id="PF22978">
    <property type="entry name" value="HAD_Pex22"/>
    <property type="match status" value="1"/>
</dbReference>
<dbReference type="STRING" id="3469.A0A4Y7KNR1"/>
<dbReference type="GO" id="GO:0007031">
    <property type="term" value="P:peroxisome organization"/>
    <property type="evidence" value="ECO:0007669"/>
    <property type="project" value="InterPro"/>
</dbReference>
<gene>
    <name evidence="3" type="ORF">C5167_050472</name>
</gene>
<evidence type="ECO:0000256" key="1">
    <source>
        <dbReference type="SAM" id="MobiDB-lite"/>
    </source>
</evidence>
<dbReference type="PANTHER" id="PTHR34126:SF1">
    <property type="entry name" value="PEROXISOME BIOGENESIS PROTEIN 22"/>
    <property type="match status" value="1"/>
</dbReference>
<dbReference type="OMA" id="IRYELHI"/>
<keyword evidence="2" id="KW-0812">Transmembrane</keyword>
<keyword evidence="2" id="KW-0472">Membrane</keyword>
<evidence type="ECO:0000313" key="4">
    <source>
        <dbReference type="Proteomes" id="UP000316621"/>
    </source>
</evidence>
<dbReference type="AlphaFoldDB" id="A0A4Y7KNR1"/>
<dbReference type="EMBL" id="CM010722">
    <property type="protein sequence ID" value="RZC74983.1"/>
    <property type="molecule type" value="Genomic_DNA"/>
</dbReference>
<protein>
    <recommendedName>
        <fullName evidence="5">Peroxisome biogenesis protein 22</fullName>
    </recommendedName>
</protein>
<accession>A0A4Y7KNR1</accession>
<evidence type="ECO:0000313" key="3">
    <source>
        <dbReference type="EMBL" id="RZC74983.1"/>
    </source>
</evidence>
<name>A0A4Y7KNR1_PAPSO</name>
<keyword evidence="4" id="KW-1185">Reference proteome</keyword>
<evidence type="ECO:0000256" key="2">
    <source>
        <dbReference type="SAM" id="Phobius"/>
    </source>
</evidence>
<keyword evidence="2" id="KW-1133">Transmembrane helix</keyword>
<feature type="region of interest" description="Disordered" evidence="1">
    <location>
        <begin position="63"/>
        <end position="88"/>
    </location>
</feature>
<dbReference type="Gramene" id="RZC74983">
    <property type="protein sequence ID" value="RZC74983"/>
    <property type="gene ID" value="C5167_050472"/>
</dbReference>
<organism evidence="3 4">
    <name type="scientific">Papaver somniferum</name>
    <name type="common">Opium poppy</name>
    <dbReference type="NCBI Taxonomy" id="3469"/>
    <lineage>
        <taxon>Eukaryota</taxon>
        <taxon>Viridiplantae</taxon>
        <taxon>Streptophyta</taxon>
        <taxon>Embryophyta</taxon>
        <taxon>Tracheophyta</taxon>
        <taxon>Spermatophyta</taxon>
        <taxon>Magnoliopsida</taxon>
        <taxon>Ranunculales</taxon>
        <taxon>Papaveraceae</taxon>
        <taxon>Papaveroideae</taxon>
        <taxon>Papaver</taxon>
    </lineage>
</organism>
<sequence>MSDSFTQQFLQLVRRIGNQLNRKVAEVLLILTNYKSSGSLGAIAGFALAIIFTWKFLKPSKKPRINQRKPVGSSDPRNASSSVTQADEVSYSTELDRIDELHPPLKLTLGELVRKKLHGSRKITCQLLGVILEEETPEELKEHATVRSSVVEVLWEISKTCDVYLMDRIIDDESGERVLLALENAGLFEAGCLTRDKVLFCSTENGRTSFIRQLEPDWHVDSNPEIVSQLSRFIRYQLYISPTGSPITGSNIFSSTSLDSYLTE</sequence>
<dbReference type="Proteomes" id="UP000316621">
    <property type="component" value="Chromosome 8"/>
</dbReference>